<comment type="similarity">
    <text evidence="2">Belongs to the G-protein coupled receptor Fz/Smo family.</text>
</comment>
<dbReference type="Gene3D" id="1.20.1070.10">
    <property type="entry name" value="Rhodopsin 7-helix transmembrane proteins"/>
    <property type="match status" value="1"/>
</dbReference>
<dbReference type="AlphaFoldDB" id="F4PN10"/>
<dbReference type="EMBL" id="GL883008">
    <property type="protein sequence ID" value="EGG22903.1"/>
    <property type="molecule type" value="Genomic_DNA"/>
</dbReference>
<feature type="transmembrane region" description="Helical" evidence="10">
    <location>
        <begin position="375"/>
        <end position="397"/>
    </location>
</feature>
<proteinExistence type="inferred from homology"/>
<evidence type="ECO:0000256" key="1">
    <source>
        <dbReference type="ARBA" id="ARBA00004141"/>
    </source>
</evidence>
<sequence length="640" mass="72226">MDFPRFNVVVLFAWLPLNSAATNSIYYPIDNGAKCEPYIGDRTDFNFNLCQGLLTTPDSIYVGSSTNQVEMRSKVEGYFGLIMLLGSKECKDNPNTFKNLCSFVFRECVKIELNSKTNSTSTNTVIVPRRTCQENCKESTKLCAIDKSMFDCEMADPIYTNLSTPLPFLPPSGSPSLFNLTDIGGQSNFSVQCLDTSASNLAKATNQCPYPLVYADYPGHPAGYYKGYFFISNNSDCVLRCPIPVFAERDWHKLFVFYDVVSYFSFFGSVFIFITYVGLSKFKTNNERNLALFLTHITIMSISGILNTWVGRGSVGDFICQSERQTITGDSRFCVFNAFLFQFGAFSASLWFVIMCFEIWYTITHFTRKLELFKYYFVATLFLASLFSFIPLGLQTYGYNQGNFMCMISGSNYAAPLFWIPLGILLSIATIFLFMIMYQIYVIVKATGRSGIFKLEIKPMVLVFSFYCSFVYSVFWNYYSEHVITKKIAEEGIPRFVECLLMGNTDCILGGPTFGMMVAYIFFLRVYGLYGLLIYGFNQKCLTIWRKSIFIRNPIFGYFNSKILAKSTKEAPSREGSAANPSGLVASDSKASKKDTESPSAKTDLESTIKSISYGSDSDSEEQDENSVKLQQRVVSIPPF</sequence>
<evidence type="ECO:0000256" key="11">
    <source>
        <dbReference type="SAM" id="SignalP"/>
    </source>
</evidence>
<dbReference type="PANTHER" id="PTHR31787:SF10">
    <property type="entry name" value="FRIZZLED AND SMOOTHENED-LIKE PROTEIN L-RELATED"/>
    <property type="match status" value="1"/>
</dbReference>
<keyword evidence="13" id="KW-1185">Reference proteome</keyword>
<keyword evidence="6 10" id="KW-0472">Membrane</keyword>
<feature type="transmembrane region" description="Helical" evidence="10">
    <location>
        <begin position="339"/>
        <end position="363"/>
    </location>
</feature>
<dbReference type="GO" id="GO:0016020">
    <property type="term" value="C:membrane"/>
    <property type="evidence" value="ECO:0007669"/>
    <property type="project" value="UniProtKB-SubCell"/>
</dbReference>
<feature type="transmembrane region" description="Helical" evidence="10">
    <location>
        <begin position="255"/>
        <end position="279"/>
    </location>
</feature>
<feature type="transmembrane region" description="Helical" evidence="10">
    <location>
        <begin position="291"/>
        <end position="310"/>
    </location>
</feature>
<evidence type="ECO:0000256" key="6">
    <source>
        <dbReference type="ARBA" id="ARBA00023136"/>
    </source>
</evidence>
<feature type="transmembrane region" description="Helical" evidence="10">
    <location>
        <begin position="518"/>
        <end position="537"/>
    </location>
</feature>
<protein>
    <recommendedName>
        <fullName evidence="14">G-protein-coupled receptor family protein</fullName>
    </recommendedName>
</protein>
<reference evidence="13" key="1">
    <citation type="journal article" date="2011" name="Genome Res.">
        <title>Phylogeny-wide analysis of social amoeba genomes highlights ancient origins for complex intercellular communication.</title>
        <authorList>
            <person name="Heidel A.J."/>
            <person name="Lawal H.M."/>
            <person name="Felder M."/>
            <person name="Schilde C."/>
            <person name="Helps N.R."/>
            <person name="Tunggal B."/>
            <person name="Rivero F."/>
            <person name="John U."/>
            <person name="Schleicher M."/>
            <person name="Eichinger L."/>
            <person name="Platzer M."/>
            <person name="Noegel A.A."/>
            <person name="Schaap P."/>
            <person name="Gloeckner G."/>
        </authorList>
    </citation>
    <scope>NUCLEOTIDE SEQUENCE [LARGE SCALE GENOMIC DNA]</scope>
    <source>
        <strain evidence="13">SH3</strain>
    </source>
</reference>
<dbReference type="Proteomes" id="UP000007797">
    <property type="component" value="Unassembled WGS sequence"/>
</dbReference>
<dbReference type="InterPro" id="IPR050949">
    <property type="entry name" value="GPCR_Fz/Smo-like"/>
</dbReference>
<evidence type="ECO:0008006" key="14">
    <source>
        <dbReference type="Google" id="ProtNLM"/>
    </source>
</evidence>
<feature type="compositionally biased region" description="Basic and acidic residues" evidence="9">
    <location>
        <begin position="590"/>
        <end position="607"/>
    </location>
</feature>
<accession>F4PN10</accession>
<dbReference type="PANTHER" id="PTHR31787">
    <property type="entry name" value="G-PROTEIN-COUPLED RECEPTOR GPCR FAMILY PROTEIN"/>
    <property type="match status" value="1"/>
</dbReference>
<evidence type="ECO:0000256" key="10">
    <source>
        <dbReference type="SAM" id="Phobius"/>
    </source>
</evidence>
<evidence type="ECO:0000256" key="8">
    <source>
        <dbReference type="ARBA" id="ARBA00023180"/>
    </source>
</evidence>
<evidence type="ECO:0000256" key="3">
    <source>
        <dbReference type="ARBA" id="ARBA00022692"/>
    </source>
</evidence>
<feature type="region of interest" description="Disordered" evidence="9">
    <location>
        <begin position="570"/>
        <end position="640"/>
    </location>
</feature>
<comment type="subcellular location">
    <subcellularLocation>
        <location evidence="1">Membrane</location>
        <topology evidence="1">Multi-pass membrane protein</topology>
    </subcellularLocation>
</comment>
<dbReference type="OMA" id="THITIMS"/>
<name>F4PN10_CACFS</name>
<evidence type="ECO:0000256" key="4">
    <source>
        <dbReference type="ARBA" id="ARBA00022729"/>
    </source>
</evidence>
<feature type="transmembrane region" description="Helical" evidence="10">
    <location>
        <begin position="417"/>
        <end position="438"/>
    </location>
</feature>
<dbReference type="GeneID" id="14875501"/>
<evidence type="ECO:0000313" key="12">
    <source>
        <dbReference type="EMBL" id="EGG22903.1"/>
    </source>
</evidence>
<feature type="transmembrane region" description="Helical" evidence="10">
    <location>
        <begin position="459"/>
        <end position="479"/>
    </location>
</feature>
<keyword evidence="5 10" id="KW-1133">Transmembrane helix</keyword>
<keyword evidence="3 10" id="KW-0812">Transmembrane</keyword>
<dbReference type="OrthoDB" id="20424at2759"/>
<organism evidence="12 13">
    <name type="scientific">Cavenderia fasciculata</name>
    <name type="common">Slime mold</name>
    <name type="synonym">Dictyostelium fasciculatum</name>
    <dbReference type="NCBI Taxonomy" id="261658"/>
    <lineage>
        <taxon>Eukaryota</taxon>
        <taxon>Amoebozoa</taxon>
        <taxon>Evosea</taxon>
        <taxon>Eumycetozoa</taxon>
        <taxon>Dictyostelia</taxon>
        <taxon>Acytosteliales</taxon>
        <taxon>Cavenderiaceae</taxon>
        <taxon>Cavenderia</taxon>
    </lineage>
</organism>
<evidence type="ECO:0000256" key="5">
    <source>
        <dbReference type="ARBA" id="ARBA00022989"/>
    </source>
</evidence>
<gene>
    <name evidence="12" type="ORF">DFA_05033</name>
</gene>
<keyword evidence="4 11" id="KW-0732">Signal</keyword>
<dbReference type="STRING" id="1054147.F4PN10"/>
<evidence type="ECO:0000256" key="7">
    <source>
        <dbReference type="ARBA" id="ARBA00023170"/>
    </source>
</evidence>
<feature type="chain" id="PRO_5003319419" description="G-protein-coupled receptor family protein" evidence="11">
    <location>
        <begin position="21"/>
        <end position="640"/>
    </location>
</feature>
<dbReference type="RefSeq" id="XP_004360754.1">
    <property type="nucleotide sequence ID" value="XM_004360697.1"/>
</dbReference>
<feature type="signal peptide" evidence="11">
    <location>
        <begin position="1"/>
        <end position="20"/>
    </location>
</feature>
<evidence type="ECO:0000313" key="13">
    <source>
        <dbReference type="Proteomes" id="UP000007797"/>
    </source>
</evidence>
<keyword evidence="7" id="KW-0675">Receptor</keyword>
<keyword evidence="8" id="KW-0325">Glycoprotein</keyword>
<evidence type="ECO:0000256" key="9">
    <source>
        <dbReference type="SAM" id="MobiDB-lite"/>
    </source>
</evidence>
<dbReference type="KEGG" id="dfa:DFA_05033"/>
<evidence type="ECO:0000256" key="2">
    <source>
        <dbReference type="ARBA" id="ARBA00008077"/>
    </source>
</evidence>